<protein>
    <submittedName>
        <fullName evidence="2">Uncharacterized protein</fullName>
    </submittedName>
</protein>
<reference evidence="2" key="2">
    <citation type="submission" date="2018-05" db="EMBL/GenBank/DDBJ databases">
        <title>OpunRS2 (Oryza punctata Reference Sequence Version 2).</title>
        <authorList>
            <person name="Zhang J."/>
            <person name="Kudrna D."/>
            <person name="Lee S."/>
            <person name="Talag J."/>
            <person name="Welchert J."/>
            <person name="Wing R.A."/>
        </authorList>
    </citation>
    <scope>NUCLEOTIDE SEQUENCE [LARGE SCALE GENOMIC DNA]</scope>
</reference>
<keyword evidence="3" id="KW-1185">Reference proteome</keyword>
<feature type="region of interest" description="Disordered" evidence="1">
    <location>
        <begin position="46"/>
        <end position="65"/>
    </location>
</feature>
<accession>A0A0E0JSK2</accession>
<dbReference type="EnsemblPlants" id="OPUNC01G40120.1">
    <property type="protein sequence ID" value="OPUNC01G40120.1"/>
    <property type="gene ID" value="OPUNC01G40120"/>
</dbReference>
<dbReference type="AlphaFoldDB" id="A0A0E0JSK2"/>
<dbReference type="Proteomes" id="UP000026962">
    <property type="component" value="Chromosome 1"/>
</dbReference>
<organism evidence="2">
    <name type="scientific">Oryza punctata</name>
    <name type="common">Red rice</name>
    <dbReference type="NCBI Taxonomy" id="4537"/>
    <lineage>
        <taxon>Eukaryota</taxon>
        <taxon>Viridiplantae</taxon>
        <taxon>Streptophyta</taxon>
        <taxon>Embryophyta</taxon>
        <taxon>Tracheophyta</taxon>
        <taxon>Spermatophyta</taxon>
        <taxon>Magnoliopsida</taxon>
        <taxon>Liliopsida</taxon>
        <taxon>Poales</taxon>
        <taxon>Poaceae</taxon>
        <taxon>BOP clade</taxon>
        <taxon>Oryzoideae</taxon>
        <taxon>Oryzeae</taxon>
        <taxon>Oryzinae</taxon>
        <taxon>Oryza</taxon>
    </lineage>
</organism>
<proteinExistence type="predicted"/>
<evidence type="ECO:0000313" key="3">
    <source>
        <dbReference type="Proteomes" id="UP000026962"/>
    </source>
</evidence>
<name>A0A0E0JSK2_ORYPU</name>
<evidence type="ECO:0000313" key="2">
    <source>
        <dbReference type="EnsemblPlants" id="OPUNC01G40120.1"/>
    </source>
</evidence>
<feature type="compositionally biased region" description="Basic residues" evidence="1">
    <location>
        <begin position="49"/>
        <end position="61"/>
    </location>
</feature>
<dbReference type="HOGENOM" id="CLU_2486603_0_0_1"/>
<sequence length="97" mass="11132">MAHYQEVDYCSEEVRSVTPAGGFLHHGGRGGVQQHVVKETFQEIDRSGSGRHHHNHNHNHNHGNDYLVVRETKVEEDVNTCTGEYHERKQSFLLKSD</sequence>
<dbReference type="OMA" id="HGNDYLM"/>
<reference evidence="2" key="1">
    <citation type="submission" date="2015-04" db="UniProtKB">
        <authorList>
            <consortium name="EnsemblPlants"/>
        </authorList>
    </citation>
    <scope>IDENTIFICATION</scope>
</reference>
<dbReference type="Gramene" id="OPUNC01G40120.1">
    <property type="protein sequence ID" value="OPUNC01G40120.1"/>
    <property type="gene ID" value="OPUNC01G40120"/>
</dbReference>
<evidence type="ECO:0000256" key="1">
    <source>
        <dbReference type="SAM" id="MobiDB-lite"/>
    </source>
</evidence>
<dbReference type="eggNOG" id="ENOG502R3IY">
    <property type="taxonomic scope" value="Eukaryota"/>
</dbReference>